<proteinExistence type="predicted"/>
<keyword evidence="2" id="KW-1185">Reference proteome</keyword>
<gene>
    <name evidence="1" type="ORF">MENTE1834_LOCUS33827</name>
</gene>
<dbReference type="Proteomes" id="UP001497535">
    <property type="component" value="Unassembled WGS sequence"/>
</dbReference>
<protein>
    <submittedName>
        <fullName evidence="1">Uncharacterized protein</fullName>
    </submittedName>
</protein>
<name>A0ACB1A7Y4_MELEN</name>
<comment type="caution">
    <text evidence="1">The sequence shown here is derived from an EMBL/GenBank/DDBJ whole genome shotgun (WGS) entry which is preliminary data.</text>
</comment>
<organism evidence="1 2">
    <name type="scientific">Meloidogyne enterolobii</name>
    <name type="common">Root-knot nematode worm</name>
    <name type="synonym">Meloidogyne mayaguensis</name>
    <dbReference type="NCBI Taxonomy" id="390850"/>
    <lineage>
        <taxon>Eukaryota</taxon>
        <taxon>Metazoa</taxon>
        <taxon>Ecdysozoa</taxon>
        <taxon>Nematoda</taxon>
        <taxon>Chromadorea</taxon>
        <taxon>Rhabditida</taxon>
        <taxon>Tylenchina</taxon>
        <taxon>Tylenchomorpha</taxon>
        <taxon>Tylenchoidea</taxon>
        <taxon>Meloidogynidae</taxon>
        <taxon>Meloidogyninae</taxon>
        <taxon>Meloidogyne</taxon>
    </lineage>
</organism>
<evidence type="ECO:0000313" key="1">
    <source>
        <dbReference type="EMBL" id="CAK5086333.1"/>
    </source>
</evidence>
<sequence length="293" mass="33232">MSDKINLKTEVLTENEENCFTTQEQTENNAGTSTIDVQPNENETVTHSVETTSLSSVVGDNADLTTLSRTETIPVESSSSRETLEGWSSPILEAVNGMVQPRVVPPIGKPVRWTNQLDFLMKDVLKQAKNHKHAWPFQRPVDSIKLGIQDYHNVIKRPMDLGTIEKRLKNMYYYSAQECMKDIMQIFNNCYIYNPPEYGVYKMAKELEQFILMRISKIPTDEREIPFPNQKKGGNKGAIKKIVRATSTTTKGTNSPSNSLCESATAILSYFHNATLQGARKFLSLYFWIGIFF</sequence>
<dbReference type="EMBL" id="CAVMJV010000060">
    <property type="protein sequence ID" value="CAK5086333.1"/>
    <property type="molecule type" value="Genomic_DNA"/>
</dbReference>
<reference evidence="1" key="1">
    <citation type="submission" date="2023-11" db="EMBL/GenBank/DDBJ databases">
        <authorList>
            <person name="Poullet M."/>
        </authorList>
    </citation>
    <scope>NUCLEOTIDE SEQUENCE</scope>
    <source>
        <strain evidence="1">E1834</strain>
    </source>
</reference>
<evidence type="ECO:0000313" key="2">
    <source>
        <dbReference type="Proteomes" id="UP001497535"/>
    </source>
</evidence>
<accession>A0ACB1A7Y4</accession>